<organism evidence="1">
    <name type="scientific">uncultured marine group II/III euryarchaeote KM3_168_D07</name>
    <dbReference type="NCBI Taxonomy" id="1457921"/>
    <lineage>
        <taxon>Archaea</taxon>
        <taxon>Methanobacteriati</taxon>
        <taxon>Methanobacteriota</taxon>
        <taxon>environmental samples</taxon>
    </lineage>
</organism>
<dbReference type="PANTHER" id="PTHR42195">
    <property type="entry name" value="UCP015877 FAMILY PROTEIN"/>
    <property type="match status" value="1"/>
</dbReference>
<dbReference type="Pfam" id="PF19769">
    <property type="entry name" value="CPxCG_zf"/>
    <property type="match status" value="1"/>
</dbReference>
<proteinExistence type="predicted"/>
<protein>
    <submittedName>
        <fullName evidence="1">Putative archaeal Zn-finger protein</fullName>
    </submittedName>
</protein>
<dbReference type="PANTHER" id="PTHR42195:SF1">
    <property type="entry name" value="ZINC FINGER PROTEIN"/>
    <property type="match status" value="1"/>
</dbReference>
<name>A0A075GI09_9EURY</name>
<reference evidence="1" key="1">
    <citation type="journal article" date="2014" name="Genome Biol. Evol.">
        <title>Pangenome evidence for extensive interdomain horizontal transfer affecting lineage core and shell genes in uncultured planktonic thaumarchaeota and euryarchaeota.</title>
        <authorList>
            <person name="Deschamps P."/>
            <person name="Zivanovic Y."/>
            <person name="Moreira D."/>
            <person name="Rodriguez-Valera F."/>
            <person name="Lopez-Garcia P."/>
        </authorList>
    </citation>
    <scope>NUCLEOTIDE SEQUENCE</scope>
</reference>
<dbReference type="AlphaFoldDB" id="A0A075GI09"/>
<dbReference type="InterPro" id="IPR012041">
    <property type="entry name" value="Znf_CPxCG-like"/>
</dbReference>
<evidence type="ECO:0000313" key="1">
    <source>
        <dbReference type="EMBL" id="AIF03639.1"/>
    </source>
</evidence>
<accession>A0A075GI09</accession>
<sequence length="182" mass="20004">MSTGHEVLRRTRRGEGDDVLSRCVECGRVHTIEIRPPKAVAVMATLSDGSDSEAGSIEVDEDEVISVGDIFEHADALWEVTRIDGDASQPRDTLGASEIRAMWAVRRDRAVVRMTLTDGESSTPSSIECEPDRVFSCGEVLEVEGRKWRIRALHTGKGRTLRGSRTAGEIRRMYLHPVGSSG</sequence>
<dbReference type="EMBL" id="KF900685">
    <property type="protein sequence ID" value="AIF03639.1"/>
    <property type="molecule type" value="Genomic_DNA"/>
</dbReference>